<evidence type="ECO:0000313" key="8">
    <source>
        <dbReference type="Proteomes" id="UP000608154"/>
    </source>
</evidence>
<dbReference type="GO" id="GO:0000160">
    <property type="term" value="P:phosphorelay signal transduction system"/>
    <property type="evidence" value="ECO:0007669"/>
    <property type="project" value="InterPro"/>
</dbReference>
<dbReference type="Gene3D" id="1.10.10.10">
    <property type="entry name" value="Winged helix-like DNA-binding domain superfamily/Winged helix DNA-binding domain"/>
    <property type="match status" value="1"/>
</dbReference>
<evidence type="ECO:0000259" key="5">
    <source>
        <dbReference type="PROSITE" id="PS50043"/>
    </source>
</evidence>
<evidence type="ECO:0000313" key="7">
    <source>
        <dbReference type="EMBL" id="GGB92776.1"/>
    </source>
</evidence>
<dbReference type="Gene3D" id="3.40.50.2300">
    <property type="match status" value="1"/>
</dbReference>
<dbReference type="PROSITE" id="PS50110">
    <property type="entry name" value="RESPONSE_REGULATORY"/>
    <property type="match status" value="1"/>
</dbReference>
<reference evidence="7" key="2">
    <citation type="submission" date="2020-09" db="EMBL/GenBank/DDBJ databases">
        <authorList>
            <person name="Sun Q."/>
            <person name="Zhou Y."/>
        </authorList>
    </citation>
    <scope>NUCLEOTIDE SEQUENCE</scope>
    <source>
        <strain evidence="7">CGMCC 1.15095</strain>
    </source>
</reference>
<dbReference type="GO" id="GO:0003677">
    <property type="term" value="F:DNA binding"/>
    <property type="evidence" value="ECO:0007669"/>
    <property type="project" value="UniProtKB-KW"/>
</dbReference>
<dbReference type="AlphaFoldDB" id="A0A916X3L3"/>
<gene>
    <name evidence="7" type="primary">fixJ</name>
    <name evidence="7" type="ORF">GCM10011494_08950</name>
</gene>
<dbReference type="SMART" id="SM00421">
    <property type="entry name" value="HTH_LUXR"/>
    <property type="match status" value="1"/>
</dbReference>
<comment type="caution">
    <text evidence="4">Lacks conserved residue(s) required for the propagation of feature annotation.</text>
</comment>
<reference evidence="7" key="1">
    <citation type="journal article" date="2014" name="Int. J. Syst. Evol. Microbiol.">
        <title>Complete genome sequence of Corynebacterium casei LMG S-19264T (=DSM 44701T), isolated from a smear-ripened cheese.</title>
        <authorList>
            <consortium name="US DOE Joint Genome Institute (JGI-PGF)"/>
            <person name="Walter F."/>
            <person name="Albersmeier A."/>
            <person name="Kalinowski J."/>
            <person name="Ruckert C."/>
        </authorList>
    </citation>
    <scope>NUCLEOTIDE SEQUENCE</scope>
    <source>
        <strain evidence="7">CGMCC 1.15095</strain>
    </source>
</reference>
<comment type="caution">
    <text evidence="7">The sequence shown here is derived from an EMBL/GenBank/DDBJ whole genome shotgun (WGS) entry which is preliminary data.</text>
</comment>
<evidence type="ECO:0000256" key="1">
    <source>
        <dbReference type="ARBA" id="ARBA00023015"/>
    </source>
</evidence>
<dbReference type="InterPro" id="IPR001789">
    <property type="entry name" value="Sig_transdc_resp-reg_receiver"/>
</dbReference>
<evidence type="ECO:0000256" key="3">
    <source>
        <dbReference type="ARBA" id="ARBA00023163"/>
    </source>
</evidence>
<dbReference type="InterPro" id="IPR016032">
    <property type="entry name" value="Sig_transdc_resp-reg_C-effctor"/>
</dbReference>
<proteinExistence type="predicted"/>
<dbReference type="PANTHER" id="PTHR44688">
    <property type="entry name" value="DNA-BINDING TRANSCRIPTIONAL ACTIVATOR DEVR_DOSR"/>
    <property type="match status" value="1"/>
</dbReference>
<dbReference type="EMBL" id="BMHK01000004">
    <property type="protein sequence ID" value="GGB92776.1"/>
    <property type="molecule type" value="Genomic_DNA"/>
</dbReference>
<dbReference type="SUPFAM" id="SSF46894">
    <property type="entry name" value="C-terminal effector domain of the bipartite response regulators"/>
    <property type="match status" value="1"/>
</dbReference>
<dbReference type="Pfam" id="PF00196">
    <property type="entry name" value="GerE"/>
    <property type="match status" value="1"/>
</dbReference>
<dbReference type="PROSITE" id="PS00622">
    <property type="entry name" value="HTH_LUXR_1"/>
    <property type="match status" value="1"/>
</dbReference>
<dbReference type="InterPro" id="IPR011006">
    <property type="entry name" value="CheY-like_superfamily"/>
</dbReference>
<dbReference type="SUPFAM" id="SSF52172">
    <property type="entry name" value="CheY-like"/>
    <property type="match status" value="1"/>
</dbReference>
<dbReference type="Proteomes" id="UP000608154">
    <property type="component" value="Unassembled WGS sequence"/>
</dbReference>
<dbReference type="PROSITE" id="PS50043">
    <property type="entry name" value="HTH_LUXR_2"/>
    <property type="match status" value="1"/>
</dbReference>
<name>A0A916X3L3_9SPHN</name>
<dbReference type="InterPro" id="IPR000792">
    <property type="entry name" value="Tscrpt_reg_LuxR_C"/>
</dbReference>
<sequence>MERNGNLILIDNDTRRRAAISHALSNGKIHVEPFENVSELSGSWPRSGVVLIHDEAGSIGLLVEKMAHRGEAFPIIAFSEAPSSQRVVQAILNGAIDYIAWPISAEELNAALERAATRTASSGNAKMREIMARARIDRLTRREREVLGGVAIGLSNRLIGERLSISPRTVEIHRANMLNKLGANHTSDAIRIAIEAALVA</sequence>
<dbReference type="InterPro" id="IPR036388">
    <property type="entry name" value="WH-like_DNA-bd_sf"/>
</dbReference>
<dbReference type="PANTHER" id="PTHR44688:SF16">
    <property type="entry name" value="DNA-BINDING TRANSCRIPTIONAL ACTIVATOR DEVR_DOSR"/>
    <property type="match status" value="1"/>
</dbReference>
<protein>
    <submittedName>
        <fullName evidence="7">Transcriptional regulatory protein FixJ</fullName>
    </submittedName>
</protein>
<evidence type="ECO:0000256" key="4">
    <source>
        <dbReference type="PROSITE-ProRule" id="PRU00169"/>
    </source>
</evidence>
<keyword evidence="8" id="KW-1185">Reference proteome</keyword>
<keyword evidence="1" id="KW-0805">Transcription regulation</keyword>
<dbReference type="PRINTS" id="PR00038">
    <property type="entry name" value="HTHLUXR"/>
</dbReference>
<feature type="domain" description="HTH luxR-type" evidence="5">
    <location>
        <begin position="132"/>
        <end position="197"/>
    </location>
</feature>
<evidence type="ECO:0000259" key="6">
    <source>
        <dbReference type="PROSITE" id="PS50110"/>
    </source>
</evidence>
<evidence type="ECO:0000256" key="2">
    <source>
        <dbReference type="ARBA" id="ARBA00023125"/>
    </source>
</evidence>
<keyword evidence="2" id="KW-0238">DNA-binding</keyword>
<dbReference type="RefSeq" id="WP_188768818.1">
    <property type="nucleotide sequence ID" value="NZ_BMHK01000004.1"/>
</dbReference>
<feature type="domain" description="Response regulatory" evidence="6">
    <location>
        <begin position="6"/>
        <end position="116"/>
    </location>
</feature>
<dbReference type="GO" id="GO:0006355">
    <property type="term" value="P:regulation of DNA-templated transcription"/>
    <property type="evidence" value="ECO:0007669"/>
    <property type="project" value="InterPro"/>
</dbReference>
<dbReference type="CDD" id="cd06170">
    <property type="entry name" value="LuxR_C_like"/>
    <property type="match status" value="1"/>
</dbReference>
<keyword evidence="3" id="KW-0804">Transcription</keyword>
<accession>A0A916X3L3</accession>
<organism evidence="7 8">
    <name type="scientific">Novosphingobium endophyticum</name>
    <dbReference type="NCBI Taxonomy" id="1955250"/>
    <lineage>
        <taxon>Bacteria</taxon>
        <taxon>Pseudomonadati</taxon>
        <taxon>Pseudomonadota</taxon>
        <taxon>Alphaproteobacteria</taxon>
        <taxon>Sphingomonadales</taxon>
        <taxon>Sphingomonadaceae</taxon>
        <taxon>Novosphingobium</taxon>
    </lineage>
</organism>